<dbReference type="AlphaFoldDB" id="A0A6L7F4F6"/>
<evidence type="ECO:0000259" key="2">
    <source>
        <dbReference type="Pfam" id="PF12555"/>
    </source>
</evidence>
<accession>A0A6L7F4F6</accession>
<keyword evidence="1" id="KW-0472">Membrane</keyword>
<dbReference type="InterPro" id="IPR047795">
    <property type="entry name" value="Put_SteA-like"/>
</dbReference>
<dbReference type="NCBIfam" id="NF040608">
    <property type="entry name" value="division_SteA"/>
    <property type="match status" value="1"/>
</dbReference>
<dbReference type="Pfam" id="PF12555">
    <property type="entry name" value="SteA-like_C"/>
    <property type="match status" value="1"/>
</dbReference>
<keyword evidence="1" id="KW-1133">Transmembrane helix</keyword>
<dbReference type="InterPro" id="IPR022215">
    <property type="entry name" value="SteA-like_C"/>
</dbReference>
<dbReference type="EMBL" id="WUEK01000018">
    <property type="protein sequence ID" value="MXG92127.1"/>
    <property type="molecule type" value="Genomic_DNA"/>
</dbReference>
<proteinExistence type="predicted"/>
<sequence>MPRTTSDVTGTARTGVLVDLVARLKPGDVAVVAHADVDREVAAAVVATGAAAVVSGAPFVGIATASGPEVLAEAGLVLVDHAGPELVDAVEDGQRVRVVGGELRAADGHEDDGNRVLARGRVADLALVRSELEAQRSDLVAELDDMVVRSVEDAGLSRDEVALGTVGLPSLRTEVRRRPAVVVARVGPAEQDDLRVLRPFVRERGPVLVCAGGACDALVAEGWVPDVVVVTGGDPGSVPSADILAVVGDVVLLENGDGPSPEREALRRAGADDPHVVITPAAADDVALLLAHREGASLLVGVGLRSRAQDDPEADRRSEASFLTRLEIGSHLVDAETVRTLHSSRRNTLQLVLLVLAGFTALLAALSVTEVGRSWFDDLGTTLGGLL</sequence>
<protein>
    <recommendedName>
        <fullName evidence="2">SteA-like C-terminal domain-containing protein</fullName>
    </recommendedName>
</protein>
<keyword evidence="1" id="KW-0812">Transmembrane</keyword>
<keyword evidence="4" id="KW-1185">Reference proteome</keyword>
<dbReference type="RefSeq" id="WP_160880065.1">
    <property type="nucleotide sequence ID" value="NZ_WUEK01000018.1"/>
</dbReference>
<comment type="caution">
    <text evidence="3">The sequence shown here is derived from an EMBL/GenBank/DDBJ whole genome shotgun (WGS) entry which is preliminary data.</text>
</comment>
<organism evidence="3 4">
    <name type="scientific">Nocardioides flavescens</name>
    <dbReference type="NCBI Taxonomy" id="2691959"/>
    <lineage>
        <taxon>Bacteria</taxon>
        <taxon>Bacillati</taxon>
        <taxon>Actinomycetota</taxon>
        <taxon>Actinomycetes</taxon>
        <taxon>Propionibacteriales</taxon>
        <taxon>Nocardioidaceae</taxon>
        <taxon>Nocardioides</taxon>
    </lineage>
</organism>
<evidence type="ECO:0000313" key="3">
    <source>
        <dbReference type="EMBL" id="MXG92127.1"/>
    </source>
</evidence>
<name>A0A6L7F4F6_9ACTN</name>
<reference evidence="3 4" key="1">
    <citation type="submission" date="2019-12" db="EMBL/GenBank/DDBJ databases">
        <authorList>
            <person name="Kun Z."/>
        </authorList>
    </citation>
    <scope>NUCLEOTIDE SEQUENCE [LARGE SCALE GENOMIC DNA]</scope>
    <source>
        <strain evidence="3 4">YIM 123512</strain>
    </source>
</reference>
<feature type="domain" description="SteA-like C-terminal" evidence="2">
    <location>
        <begin position="338"/>
        <end position="383"/>
    </location>
</feature>
<feature type="transmembrane region" description="Helical" evidence="1">
    <location>
        <begin position="349"/>
        <end position="368"/>
    </location>
</feature>
<gene>
    <name evidence="3" type="ORF">GRQ65_21515</name>
</gene>
<dbReference type="Proteomes" id="UP000473325">
    <property type="component" value="Unassembled WGS sequence"/>
</dbReference>
<evidence type="ECO:0000313" key="4">
    <source>
        <dbReference type="Proteomes" id="UP000473325"/>
    </source>
</evidence>
<evidence type="ECO:0000256" key="1">
    <source>
        <dbReference type="SAM" id="Phobius"/>
    </source>
</evidence>